<dbReference type="Proteomes" id="UP000193969">
    <property type="component" value="Unassembled WGS sequence"/>
</dbReference>
<dbReference type="InterPro" id="IPR000515">
    <property type="entry name" value="MetI-like"/>
</dbReference>
<protein>
    <submittedName>
        <fullName evidence="8">ABC transporter permease</fullName>
    </submittedName>
    <submittedName>
        <fullName evidence="9">Osmoprotectant transport system permease protein</fullName>
    </submittedName>
</protein>
<reference evidence="8 11" key="3">
    <citation type="submission" date="2018-10" db="EMBL/GenBank/DDBJ databases">
        <title>Cultivation of a novel Methanohalophilus strain from Kebrit Deep of the Red Sea and a genomic comparison of members of the genus Methanohalophilus.</title>
        <authorList>
            <person name="Guan Y."/>
            <person name="Ngugi D.K."/>
            <person name="Stingl U."/>
        </authorList>
    </citation>
    <scope>NUCLEOTIDE SEQUENCE [LARGE SCALE GENOMIC DNA]</scope>
    <source>
        <strain evidence="8 11">DSM 7471</strain>
    </source>
</reference>
<accession>A0A1X7P120</accession>
<evidence type="ECO:0000313" key="11">
    <source>
        <dbReference type="Proteomes" id="UP000278252"/>
    </source>
</evidence>
<evidence type="ECO:0000256" key="6">
    <source>
        <dbReference type="RuleBase" id="RU363032"/>
    </source>
</evidence>
<proteinExistence type="inferred from homology"/>
<dbReference type="InterPro" id="IPR035906">
    <property type="entry name" value="MetI-like_sf"/>
</dbReference>
<dbReference type="Gene3D" id="1.10.3720.10">
    <property type="entry name" value="MetI-like"/>
    <property type="match status" value="1"/>
</dbReference>
<dbReference type="EMBL" id="FXBN01000004">
    <property type="protein sequence ID" value="SMH43831.1"/>
    <property type="molecule type" value="Genomic_DNA"/>
</dbReference>
<dbReference type="RefSeq" id="WP_072361041.1">
    <property type="nucleotide sequence ID" value="NZ_FXBN01000004.1"/>
</dbReference>
<keyword evidence="4 6" id="KW-1133">Transmembrane helix</keyword>
<keyword evidence="2 6" id="KW-0813">Transport</keyword>
<dbReference type="InterPro" id="IPR051204">
    <property type="entry name" value="ABC_transp_perm/SBD"/>
</dbReference>
<feature type="transmembrane region" description="Helical" evidence="6">
    <location>
        <begin position="58"/>
        <end position="82"/>
    </location>
</feature>
<feature type="domain" description="ABC transmembrane type-1" evidence="7">
    <location>
        <begin position="11"/>
        <end position="190"/>
    </location>
</feature>
<gene>
    <name evidence="8" type="ORF">EFE41_08780</name>
    <name evidence="9" type="ORF">SAMN06264941_1988</name>
</gene>
<dbReference type="Pfam" id="PF00528">
    <property type="entry name" value="BPD_transp_1"/>
    <property type="match status" value="1"/>
</dbReference>
<reference evidence="10" key="2">
    <citation type="submission" date="2017-04" db="EMBL/GenBank/DDBJ databases">
        <authorList>
            <person name="Varghese N."/>
            <person name="Submissions S."/>
        </authorList>
    </citation>
    <scope>NUCLEOTIDE SEQUENCE [LARGE SCALE GENOMIC DNA]</scope>
    <source>
        <strain evidence="10">FDF-1</strain>
    </source>
</reference>
<reference evidence="9" key="1">
    <citation type="submission" date="2017-04" db="EMBL/GenBank/DDBJ databases">
        <authorList>
            <person name="Afonso C.L."/>
            <person name="Miller P.J."/>
            <person name="Scott M.A."/>
            <person name="Spackman E."/>
            <person name="Goraichik I."/>
            <person name="Dimitrov K.M."/>
            <person name="Suarez D.L."/>
            <person name="Swayne D.E."/>
        </authorList>
    </citation>
    <scope>NUCLEOTIDE SEQUENCE [LARGE SCALE GENOMIC DNA]</scope>
    <source>
        <strain evidence="9">FDF-1</strain>
    </source>
</reference>
<evidence type="ECO:0000256" key="1">
    <source>
        <dbReference type="ARBA" id="ARBA00004141"/>
    </source>
</evidence>
<dbReference type="GO" id="GO:0055085">
    <property type="term" value="P:transmembrane transport"/>
    <property type="evidence" value="ECO:0007669"/>
    <property type="project" value="InterPro"/>
</dbReference>
<dbReference type="PANTHER" id="PTHR30177:SF4">
    <property type="entry name" value="OSMOPROTECTANT IMPORT PERMEASE PROTEIN OSMW"/>
    <property type="match status" value="1"/>
</dbReference>
<evidence type="ECO:0000256" key="5">
    <source>
        <dbReference type="ARBA" id="ARBA00023136"/>
    </source>
</evidence>
<feature type="transmembrane region" description="Helical" evidence="6">
    <location>
        <begin position="12"/>
        <end position="38"/>
    </location>
</feature>
<dbReference type="PROSITE" id="PS50928">
    <property type="entry name" value="ABC_TM1"/>
    <property type="match status" value="1"/>
</dbReference>
<dbReference type="GO" id="GO:0005886">
    <property type="term" value="C:plasma membrane"/>
    <property type="evidence" value="ECO:0007669"/>
    <property type="project" value="UniProtKB-SubCell"/>
</dbReference>
<feature type="transmembrane region" description="Helical" evidence="6">
    <location>
        <begin position="129"/>
        <end position="152"/>
    </location>
</feature>
<dbReference type="PANTHER" id="PTHR30177">
    <property type="entry name" value="GLYCINE BETAINE/L-PROLINE TRANSPORT SYSTEM PERMEASE PROTEIN PROW"/>
    <property type="match status" value="1"/>
</dbReference>
<evidence type="ECO:0000313" key="10">
    <source>
        <dbReference type="Proteomes" id="UP000193969"/>
    </source>
</evidence>
<comment type="subcellular location">
    <subcellularLocation>
        <location evidence="6">Cell membrane</location>
        <topology evidence="6">Multi-pass membrane protein</topology>
    </subcellularLocation>
    <subcellularLocation>
        <location evidence="1">Membrane</location>
        <topology evidence="1">Multi-pass membrane protein</topology>
    </subcellularLocation>
</comment>
<dbReference type="AlphaFoldDB" id="A0A1X7P120"/>
<dbReference type="CDD" id="cd06261">
    <property type="entry name" value="TM_PBP2"/>
    <property type="match status" value="1"/>
</dbReference>
<evidence type="ECO:0000256" key="2">
    <source>
        <dbReference type="ARBA" id="ARBA00022448"/>
    </source>
</evidence>
<keyword evidence="10" id="KW-1185">Reference proteome</keyword>
<dbReference type="OrthoDB" id="214012at2157"/>
<evidence type="ECO:0000313" key="8">
    <source>
        <dbReference type="EMBL" id="RNI10131.1"/>
    </source>
</evidence>
<evidence type="ECO:0000313" key="9">
    <source>
        <dbReference type="EMBL" id="SMH43831.1"/>
    </source>
</evidence>
<feature type="transmembrane region" description="Helical" evidence="6">
    <location>
        <begin position="172"/>
        <end position="193"/>
    </location>
</feature>
<keyword evidence="3 6" id="KW-0812">Transmembrane</keyword>
<comment type="similarity">
    <text evidence="6">Belongs to the binding-protein-dependent transport system permease family.</text>
</comment>
<sequence>MVSIEVIMGNTYDHLILISITLVASIAISIPLAFASLYSRFIANFVIRFANLAQAVPSLAVIAIVVPLLGIGFTPALVAILLRALLPIIKNTYIGLSNIDPALVDYARGVGMSEWQIHRYIRLPNAYPAIFAGIKFAAILVNSVAILTAYIGSGGLGELIFEGLISFNNEKIFAGAIPAILIALIIDVGFTALEKRLMPFKYKNTD</sequence>
<dbReference type="SUPFAM" id="SSF161098">
    <property type="entry name" value="MetI-like"/>
    <property type="match status" value="1"/>
</dbReference>
<dbReference type="EMBL" id="RJJH01000013">
    <property type="protein sequence ID" value="RNI10131.1"/>
    <property type="molecule type" value="Genomic_DNA"/>
</dbReference>
<keyword evidence="5 6" id="KW-0472">Membrane</keyword>
<organism evidence="9 10">
    <name type="scientific">Methanohalophilus portucalensis FDF-1</name>
    <dbReference type="NCBI Taxonomy" id="523843"/>
    <lineage>
        <taxon>Archaea</taxon>
        <taxon>Methanobacteriati</taxon>
        <taxon>Methanobacteriota</taxon>
        <taxon>Stenosarchaea group</taxon>
        <taxon>Methanomicrobia</taxon>
        <taxon>Methanosarcinales</taxon>
        <taxon>Methanosarcinaceae</taxon>
        <taxon>Methanohalophilus</taxon>
    </lineage>
</organism>
<evidence type="ECO:0000256" key="4">
    <source>
        <dbReference type="ARBA" id="ARBA00022989"/>
    </source>
</evidence>
<dbReference type="Proteomes" id="UP000278252">
    <property type="component" value="Unassembled WGS sequence"/>
</dbReference>
<dbReference type="GO" id="GO:0031460">
    <property type="term" value="P:glycine betaine transport"/>
    <property type="evidence" value="ECO:0007669"/>
    <property type="project" value="TreeGrafter"/>
</dbReference>
<evidence type="ECO:0000259" key="7">
    <source>
        <dbReference type="PROSITE" id="PS50928"/>
    </source>
</evidence>
<name>A0A1X7P120_9EURY</name>
<evidence type="ECO:0000256" key="3">
    <source>
        <dbReference type="ARBA" id="ARBA00022692"/>
    </source>
</evidence>